<reference evidence="7" key="1">
    <citation type="submission" date="2016-10" db="EMBL/GenBank/DDBJ databases">
        <authorList>
            <person name="Varghese N."/>
            <person name="Submissions S."/>
        </authorList>
    </citation>
    <scope>NUCLEOTIDE SEQUENCE [LARGE SCALE GENOMIC DNA]</scope>
    <source>
        <strain evidence="7">DSM 40318</strain>
    </source>
</reference>
<dbReference type="FunFam" id="3.40.605.10:FF:000007">
    <property type="entry name" value="NAD/NADP-dependent betaine aldehyde dehydrogenase"/>
    <property type="match status" value="1"/>
</dbReference>
<dbReference type="SUPFAM" id="SSF53720">
    <property type="entry name" value="ALDH-like"/>
    <property type="match status" value="1"/>
</dbReference>
<dbReference type="InterPro" id="IPR015590">
    <property type="entry name" value="Aldehyde_DH_dom"/>
</dbReference>
<dbReference type="Gene3D" id="3.40.605.10">
    <property type="entry name" value="Aldehyde Dehydrogenase, Chain A, domain 1"/>
    <property type="match status" value="1"/>
</dbReference>
<feature type="active site" evidence="3">
    <location>
        <position position="271"/>
    </location>
</feature>
<dbReference type="InterPro" id="IPR029510">
    <property type="entry name" value="Ald_DH_CS_GLU"/>
</dbReference>
<dbReference type="InterPro" id="IPR016162">
    <property type="entry name" value="Ald_DH_N"/>
</dbReference>
<dbReference type="FunFam" id="3.40.309.10:FF:000012">
    <property type="entry name" value="Betaine aldehyde dehydrogenase"/>
    <property type="match status" value="1"/>
</dbReference>
<keyword evidence="7" id="KW-1185">Reference proteome</keyword>
<feature type="domain" description="Aldehyde dehydrogenase" evidence="5">
    <location>
        <begin position="38"/>
        <end position="494"/>
    </location>
</feature>
<proteinExistence type="inferred from homology"/>
<dbReference type="InterPro" id="IPR016161">
    <property type="entry name" value="Ald_DH/histidinol_DH"/>
</dbReference>
<dbReference type="GO" id="GO:0016620">
    <property type="term" value="F:oxidoreductase activity, acting on the aldehyde or oxo group of donors, NAD or NADP as acceptor"/>
    <property type="evidence" value="ECO:0007669"/>
    <property type="project" value="InterPro"/>
</dbReference>
<dbReference type="Gene3D" id="3.40.309.10">
    <property type="entry name" value="Aldehyde Dehydrogenase, Chain A, domain 2"/>
    <property type="match status" value="1"/>
</dbReference>
<dbReference type="RefSeq" id="WP_208905965.1">
    <property type="nucleotide sequence ID" value="NZ_FNST01000002.1"/>
</dbReference>
<dbReference type="Proteomes" id="UP000198609">
    <property type="component" value="Unassembled WGS sequence"/>
</dbReference>
<evidence type="ECO:0000259" key="5">
    <source>
        <dbReference type="Pfam" id="PF00171"/>
    </source>
</evidence>
<evidence type="ECO:0000256" key="4">
    <source>
        <dbReference type="RuleBase" id="RU003345"/>
    </source>
</evidence>
<sequence>MATLGRESMIDYPISEATKKVVAREVFGHVLDGQVVSSRDGRTMEVIDPARGTAIATAACGGAADVDRAVESARRSFDAGIWRLLDPLEKERRLRRMSALLMDKAETIAELDVLDAGLLRWYVDFTIQFAANGIDYYAGWPTKLQGSIPPAPPGFSVRLEREPIGVIGLITPWNGPISVFASVAAALAAGNSVILKPAEQTPMTAVLMGEIAIEAGIPPGVFNVVQGTGSEIGAGLVAHPGVNAISFTGSVATGTAIQTSAAERVKRVCLELGGKSAFIVLPDADLGAAAAAAQMSVWGAAGQVCTAGSRVLVHRSIQEEFTAAVIEGSKDMKIGSGLDPESQIGPLVSSEQLERVRSYVSIGQQEGALLAMGGAALDIPGYFHEPTVFTDVRNHMRIAQEEIFGPVMSILPFDNEEEAVRIANDTQYGLAAGVWTKDLDTAHRVSSCLKVGTVWINSYQMVYPSVPYGGVKLSGHGRNLGAASLDELTQIKSVWTKIGD</sequence>
<dbReference type="AlphaFoldDB" id="A0A1H5CBF8"/>
<accession>A0A1H5CBF8</accession>
<dbReference type="EMBL" id="FNST01000002">
    <property type="protein sequence ID" value="SED64123.1"/>
    <property type="molecule type" value="Genomic_DNA"/>
</dbReference>
<evidence type="ECO:0000313" key="6">
    <source>
        <dbReference type="EMBL" id="SED64123.1"/>
    </source>
</evidence>
<dbReference type="Pfam" id="PF00171">
    <property type="entry name" value="Aldedh"/>
    <property type="match status" value="1"/>
</dbReference>
<evidence type="ECO:0000256" key="1">
    <source>
        <dbReference type="ARBA" id="ARBA00009986"/>
    </source>
</evidence>
<dbReference type="PROSITE" id="PS00687">
    <property type="entry name" value="ALDEHYDE_DEHYDR_GLU"/>
    <property type="match status" value="1"/>
</dbReference>
<keyword evidence="2 4" id="KW-0560">Oxidoreductase</keyword>
<gene>
    <name evidence="6" type="ORF">SAMN04490356_9328</name>
</gene>
<name>A0A1H5CBF8_STRMJ</name>
<evidence type="ECO:0000256" key="2">
    <source>
        <dbReference type="ARBA" id="ARBA00023002"/>
    </source>
</evidence>
<dbReference type="InterPro" id="IPR016163">
    <property type="entry name" value="Ald_DH_C"/>
</dbReference>
<evidence type="ECO:0000313" key="7">
    <source>
        <dbReference type="Proteomes" id="UP000198609"/>
    </source>
</evidence>
<evidence type="ECO:0000256" key="3">
    <source>
        <dbReference type="PROSITE-ProRule" id="PRU10007"/>
    </source>
</evidence>
<comment type="similarity">
    <text evidence="1 4">Belongs to the aldehyde dehydrogenase family.</text>
</comment>
<organism evidence="6 7">
    <name type="scientific">Streptomyces melanosporofaciens</name>
    <dbReference type="NCBI Taxonomy" id="67327"/>
    <lineage>
        <taxon>Bacteria</taxon>
        <taxon>Bacillati</taxon>
        <taxon>Actinomycetota</taxon>
        <taxon>Actinomycetes</taxon>
        <taxon>Kitasatosporales</taxon>
        <taxon>Streptomycetaceae</taxon>
        <taxon>Streptomyces</taxon>
        <taxon>Streptomyces violaceusniger group</taxon>
    </lineage>
</organism>
<protein>
    <submittedName>
        <fullName evidence="6">Phenylacetaldehyde dehydrogenase</fullName>
    </submittedName>
</protein>
<dbReference type="PANTHER" id="PTHR11699">
    <property type="entry name" value="ALDEHYDE DEHYDROGENASE-RELATED"/>
    <property type="match status" value="1"/>
</dbReference>